<name>A0ABY1VL77_9ACTO</name>
<evidence type="ECO:0000313" key="1">
    <source>
        <dbReference type="EMBL" id="SPT52840.1"/>
    </source>
</evidence>
<dbReference type="EMBL" id="UAPQ01000001">
    <property type="protein sequence ID" value="SPT52840.1"/>
    <property type="molecule type" value="Genomic_DNA"/>
</dbReference>
<dbReference type="RefSeq" id="WP_126622292.1">
    <property type="nucleotide sequence ID" value="NZ_UAPQ01000001.1"/>
</dbReference>
<sequence length="170" mass="19530">MDGAPETRSRVPQEGLVLLGRDGEDLREWAIELLTPIDQDRLSRDLLEQGLPPQEVALRVGTELRFVLGVQQHLESGEEIRPVTAKELGWRRAAGQISTEEMMERLRSWPYTFGQVRGYDGYESGSWDDIESLRFDRFISAEEYDELYEVAETLPTLTDEPYDSPELWAP</sequence>
<proteinExistence type="predicted"/>
<dbReference type="Proteomes" id="UP000250006">
    <property type="component" value="Unassembled WGS sequence"/>
</dbReference>
<keyword evidence="2" id="KW-1185">Reference proteome</keyword>
<comment type="caution">
    <text evidence="1">The sequence shown here is derived from an EMBL/GenBank/DDBJ whole genome shotgun (WGS) entry which is preliminary data.</text>
</comment>
<organism evidence="1 2">
    <name type="scientific">Actinomyces bovis</name>
    <dbReference type="NCBI Taxonomy" id="1658"/>
    <lineage>
        <taxon>Bacteria</taxon>
        <taxon>Bacillati</taxon>
        <taxon>Actinomycetota</taxon>
        <taxon>Actinomycetes</taxon>
        <taxon>Actinomycetales</taxon>
        <taxon>Actinomycetaceae</taxon>
        <taxon>Actinomyces</taxon>
    </lineage>
</organism>
<protein>
    <submittedName>
        <fullName evidence="1">Uncharacterized protein</fullName>
    </submittedName>
</protein>
<evidence type="ECO:0000313" key="2">
    <source>
        <dbReference type="Proteomes" id="UP000250006"/>
    </source>
</evidence>
<accession>A0ABY1VL77</accession>
<reference evidence="1 2" key="1">
    <citation type="submission" date="2018-06" db="EMBL/GenBank/DDBJ databases">
        <authorList>
            <consortium name="Pathogen Informatics"/>
            <person name="Doyle S."/>
        </authorList>
    </citation>
    <scope>NUCLEOTIDE SEQUENCE [LARGE SCALE GENOMIC DNA]</scope>
    <source>
        <strain evidence="1 2">NCTC11535</strain>
    </source>
</reference>
<gene>
    <name evidence="1" type="ORF">NCTC11535_00494</name>
</gene>